<keyword evidence="2" id="KW-1185">Reference proteome</keyword>
<dbReference type="EMBL" id="AFTL01000019">
    <property type="protein sequence ID" value="EGS35927.1"/>
    <property type="molecule type" value="Genomic_DNA"/>
</dbReference>
<gene>
    <name evidence="1" type="ORF">HMPREF9102_1215</name>
</gene>
<proteinExistence type="predicted"/>
<name>A0ABP2L707_9LACO</name>
<comment type="caution">
    <text evidence="1">The sequence shown here is derived from an EMBL/GenBank/DDBJ whole genome shotgun (WGS) entry which is preliminary data.</text>
</comment>
<sequence>MRPIIFKKADYLFIKERFPNFYKLLSKKAKLINGEYQIPLADMDEYDVYFDACGDELMEALTPDNSELSKDGLRLEAAWDYADSK</sequence>
<dbReference type="RefSeq" id="WP_003716025.1">
    <property type="nucleotide sequence ID" value="NZ_AFTL01000019.1"/>
</dbReference>
<organism evidence="1 2">
    <name type="scientific">Limosilactobacillus oris F0423</name>
    <dbReference type="NCBI Taxonomy" id="944562"/>
    <lineage>
        <taxon>Bacteria</taxon>
        <taxon>Bacillati</taxon>
        <taxon>Bacillota</taxon>
        <taxon>Bacilli</taxon>
        <taxon>Lactobacillales</taxon>
        <taxon>Lactobacillaceae</taxon>
        <taxon>Limosilactobacillus</taxon>
    </lineage>
</organism>
<accession>A0ABP2L707</accession>
<dbReference type="Proteomes" id="UP000006035">
    <property type="component" value="Unassembled WGS sequence"/>
</dbReference>
<protein>
    <submittedName>
        <fullName evidence="1">Uncharacterized protein</fullName>
    </submittedName>
</protein>
<evidence type="ECO:0000313" key="1">
    <source>
        <dbReference type="EMBL" id="EGS35927.1"/>
    </source>
</evidence>
<evidence type="ECO:0000313" key="2">
    <source>
        <dbReference type="Proteomes" id="UP000006035"/>
    </source>
</evidence>
<reference evidence="1 2" key="1">
    <citation type="submission" date="2011-05" db="EMBL/GenBank/DDBJ databases">
        <authorList>
            <person name="Durkin A.S."/>
            <person name="Kim M."/>
            <person name="Radune D."/>
            <person name="Hostetler J."/>
            <person name="Torralba M."/>
            <person name="Gillis M."/>
            <person name="Methe B."/>
            <person name="Sutton G."/>
            <person name="Nelson K.E."/>
        </authorList>
    </citation>
    <scope>NUCLEOTIDE SEQUENCE [LARGE SCALE GENOMIC DNA]</scope>
    <source>
        <strain evidence="1 2">F0423</strain>
    </source>
</reference>